<evidence type="ECO:0000256" key="2">
    <source>
        <dbReference type="ARBA" id="ARBA00022737"/>
    </source>
</evidence>
<evidence type="ECO:0000256" key="3">
    <source>
        <dbReference type="SAM" id="MobiDB-lite"/>
    </source>
</evidence>
<dbReference type="Pfam" id="PF00581">
    <property type="entry name" value="Rhodanese"/>
    <property type="match status" value="2"/>
</dbReference>
<keyword evidence="1 5" id="KW-0808">Transferase</keyword>
<dbReference type="InterPro" id="IPR001763">
    <property type="entry name" value="Rhodanese-like_dom"/>
</dbReference>
<reference evidence="5 6" key="1">
    <citation type="journal article" date="2023" name="Virus Evol.">
        <title>Computational host range prediction-The good, the bad, and the ugly.</title>
        <authorList>
            <person name="Howell A.A."/>
            <person name="Versoza C.J."/>
            <person name="Pfeifer S.P."/>
        </authorList>
    </citation>
    <scope>NUCLEOTIDE SEQUENCE [LARGE SCALE GENOMIC DNA]</scope>
    <source>
        <strain evidence="5 6">1610/1b</strain>
    </source>
</reference>
<dbReference type="PROSITE" id="PS50206">
    <property type="entry name" value="RHODANESE_3"/>
    <property type="match status" value="2"/>
</dbReference>
<organism evidence="5 6">
    <name type="scientific">Gordonia hydrophobica</name>
    <dbReference type="NCBI Taxonomy" id="40516"/>
    <lineage>
        <taxon>Bacteria</taxon>
        <taxon>Bacillati</taxon>
        <taxon>Actinomycetota</taxon>
        <taxon>Actinomycetes</taxon>
        <taxon>Mycobacteriales</taxon>
        <taxon>Gordoniaceae</taxon>
        <taxon>Gordonia</taxon>
    </lineage>
</organism>
<sequence length="282" mass="29679">MGAQGSDAVFTTVDELVEAMLSSRPPVVLDVRWRLGDSDGHSHYRAGHLPGSVYVDLDTELAAPATSEGGRHPLPAIDDLQAAARRWGVDALSRVVVYDDWEGKAAARAWWLLRWAGLSEVTILDGGLGAWKAAGMRISTGDATPRVGTVVLSEGHLPTATIDDVAALDPASTLLLDARAPERFAGENEPVDPRPGHIPGAVNAPTGANVTADGTFKPADELRERFQALGADQRDVVVYCGSGVTAAHQIAALASIGVDATLFPGSYSQWSADASREVELGR</sequence>
<proteinExistence type="predicted"/>
<gene>
    <name evidence="5" type="ORF">RVF87_09410</name>
</gene>
<dbReference type="InterPro" id="IPR036873">
    <property type="entry name" value="Rhodanese-like_dom_sf"/>
</dbReference>
<feature type="domain" description="Rhodanese" evidence="4">
    <location>
        <begin position="22"/>
        <end position="140"/>
    </location>
</feature>
<dbReference type="SMART" id="SM00450">
    <property type="entry name" value="RHOD"/>
    <property type="match status" value="2"/>
</dbReference>
<evidence type="ECO:0000259" key="4">
    <source>
        <dbReference type="PROSITE" id="PS50206"/>
    </source>
</evidence>
<protein>
    <submittedName>
        <fullName evidence="5">Sulfurtransferase</fullName>
        <ecNumber evidence="5">2.8.1.-</ecNumber>
    </submittedName>
</protein>
<dbReference type="InterPro" id="IPR045078">
    <property type="entry name" value="TST/MPST-like"/>
</dbReference>
<dbReference type="PANTHER" id="PTHR11364">
    <property type="entry name" value="THIOSULFATE SULFERTANSFERASE"/>
    <property type="match status" value="1"/>
</dbReference>
<feature type="compositionally biased region" description="Basic and acidic residues" evidence="3">
    <location>
        <begin position="186"/>
        <end position="195"/>
    </location>
</feature>
<dbReference type="PANTHER" id="PTHR11364:SF27">
    <property type="entry name" value="SULFURTRANSFERASE"/>
    <property type="match status" value="1"/>
</dbReference>
<dbReference type="RefSeq" id="WP_066163641.1">
    <property type="nucleotide sequence ID" value="NZ_CP136137.1"/>
</dbReference>
<dbReference type="SUPFAM" id="SSF52821">
    <property type="entry name" value="Rhodanese/Cell cycle control phosphatase"/>
    <property type="match status" value="2"/>
</dbReference>
<feature type="region of interest" description="Disordered" evidence="3">
    <location>
        <begin position="186"/>
        <end position="209"/>
    </location>
</feature>
<dbReference type="GO" id="GO:0016740">
    <property type="term" value="F:transferase activity"/>
    <property type="evidence" value="ECO:0007669"/>
    <property type="project" value="UniProtKB-KW"/>
</dbReference>
<keyword evidence="2" id="KW-0677">Repeat</keyword>
<evidence type="ECO:0000313" key="5">
    <source>
        <dbReference type="EMBL" id="WYY09249.1"/>
    </source>
</evidence>
<dbReference type="Proteomes" id="UP001479933">
    <property type="component" value="Chromosome"/>
</dbReference>
<accession>A0ABZ2U904</accession>
<dbReference type="Gene3D" id="3.40.250.10">
    <property type="entry name" value="Rhodanese-like domain"/>
    <property type="match status" value="2"/>
</dbReference>
<dbReference type="EMBL" id="CP136137">
    <property type="protein sequence ID" value="WYY09249.1"/>
    <property type="molecule type" value="Genomic_DNA"/>
</dbReference>
<dbReference type="CDD" id="cd01449">
    <property type="entry name" value="TST_Repeat_2"/>
    <property type="match status" value="1"/>
</dbReference>
<dbReference type="CDD" id="cd01448">
    <property type="entry name" value="TST_Repeat_1"/>
    <property type="match status" value="1"/>
</dbReference>
<feature type="domain" description="Rhodanese" evidence="4">
    <location>
        <begin position="169"/>
        <end position="279"/>
    </location>
</feature>
<evidence type="ECO:0000256" key="1">
    <source>
        <dbReference type="ARBA" id="ARBA00022679"/>
    </source>
</evidence>
<keyword evidence="6" id="KW-1185">Reference proteome</keyword>
<name>A0ABZ2U904_9ACTN</name>
<evidence type="ECO:0000313" key="6">
    <source>
        <dbReference type="Proteomes" id="UP001479933"/>
    </source>
</evidence>
<dbReference type="EC" id="2.8.1.-" evidence="5"/>